<dbReference type="InterPro" id="IPR058752">
    <property type="entry name" value="RDRP_C_head"/>
</dbReference>
<dbReference type="EMBL" id="JAPFFK010000017">
    <property type="protein sequence ID" value="KAJ6698804.1"/>
    <property type="molecule type" value="Genomic_DNA"/>
</dbReference>
<evidence type="ECO:0000313" key="2">
    <source>
        <dbReference type="EMBL" id="KAJ6698804.1"/>
    </source>
</evidence>
<dbReference type="Proteomes" id="UP001151532">
    <property type="component" value="Chromosome 6"/>
</dbReference>
<feature type="domain" description="RDRP C-terminal head" evidence="1">
    <location>
        <begin position="97"/>
        <end position="147"/>
    </location>
</feature>
<keyword evidence="3" id="KW-1185">Reference proteome</keyword>
<dbReference type="Pfam" id="PF26253">
    <property type="entry name" value="RdRP_head"/>
    <property type="match status" value="1"/>
</dbReference>
<reference evidence="2" key="1">
    <citation type="submission" date="2022-11" db="EMBL/GenBank/DDBJ databases">
        <authorList>
            <person name="Hyden B.L."/>
            <person name="Feng K."/>
            <person name="Yates T."/>
            <person name="Jawdy S."/>
            <person name="Smart L.B."/>
            <person name="Muchero W."/>
        </authorList>
    </citation>
    <scope>NUCLEOTIDE SEQUENCE</scope>
    <source>
        <tissue evidence="2">Shoot tip</tissue>
    </source>
</reference>
<name>A0A9Q0Q353_SALPP</name>
<sequence>MEPWTPPTSTPNVPNRKPSVFSDEELEVELFKLFLRNRFQPGFTVGVAADSWLAMMDRLLTLGTDCSEEIARMKENIYRLIDIYYDALDAPKKGGRREIFEEARALYQVTCNHAKSHGAVGNCSFAWRVSGLALCTLYVLRNQGERPIICSPSALKGIL</sequence>
<reference evidence="2" key="2">
    <citation type="journal article" date="2023" name="Int. J. Mol. Sci.">
        <title>De Novo Assembly and Annotation of 11 Diverse Shrub Willow (Salix) Genomes Reveals Novel Gene Organization in Sex-Linked Regions.</title>
        <authorList>
            <person name="Hyden B."/>
            <person name="Feng K."/>
            <person name="Yates T.B."/>
            <person name="Jawdy S."/>
            <person name="Cereghino C."/>
            <person name="Smart L.B."/>
            <person name="Muchero W."/>
        </authorList>
    </citation>
    <scope>NUCLEOTIDE SEQUENCE</scope>
    <source>
        <tissue evidence="2">Shoot tip</tissue>
    </source>
</reference>
<dbReference type="GO" id="GO:0030422">
    <property type="term" value="P:siRNA processing"/>
    <property type="evidence" value="ECO:0007669"/>
    <property type="project" value="TreeGrafter"/>
</dbReference>
<dbReference type="AlphaFoldDB" id="A0A9Q0Q353"/>
<dbReference type="InterPro" id="IPR007855">
    <property type="entry name" value="RDRP"/>
</dbReference>
<dbReference type="PANTHER" id="PTHR23079">
    <property type="entry name" value="RNA-DEPENDENT RNA POLYMERASE"/>
    <property type="match status" value="1"/>
</dbReference>
<comment type="caution">
    <text evidence="2">The sequence shown here is derived from an EMBL/GenBank/DDBJ whole genome shotgun (WGS) entry which is preliminary data.</text>
</comment>
<evidence type="ECO:0000259" key="1">
    <source>
        <dbReference type="Pfam" id="PF26253"/>
    </source>
</evidence>
<dbReference type="GO" id="GO:0003968">
    <property type="term" value="F:RNA-directed RNA polymerase activity"/>
    <property type="evidence" value="ECO:0007669"/>
    <property type="project" value="UniProtKB-KW"/>
</dbReference>
<organism evidence="2 3">
    <name type="scientific">Salix purpurea</name>
    <name type="common">Purple osier willow</name>
    <dbReference type="NCBI Taxonomy" id="77065"/>
    <lineage>
        <taxon>Eukaryota</taxon>
        <taxon>Viridiplantae</taxon>
        <taxon>Streptophyta</taxon>
        <taxon>Embryophyta</taxon>
        <taxon>Tracheophyta</taxon>
        <taxon>Spermatophyta</taxon>
        <taxon>Magnoliopsida</taxon>
        <taxon>eudicotyledons</taxon>
        <taxon>Gunneridae</taxon>
        <taxon>Pentapetalae</taxon>
        <taxon>rosids</taxon>
        <taxon>fabids</taxon>
        <taxon>Malpighiales</taxon>
        <taxon>Salicaceae</taxon>
        <taxon>Saliceae</taxon>
        <taxon>Salix</taxon>
    </lineage>
</organism>
<protein>
    <submittedName>
        <fullName evidence="2">RNA-dependent RNA polymerase</fullName>
    </submittedName>
</protein>
<keyword evidence="2" id="KW-0548">Nucleotidyltransferase</keyword>
<proteinExistence type="predicted"/>
<dbReference type="PANTHER" id="PTHR23079:SF55">
    <property type="entry name" value="RNA-DIRECTED RNA POLYMERASE"/>
    <property type="match status" value="1"/>
</dbReference>
<evidence type="ECO:0000313" key="3">
    <source>
        <dbReference type="Proteomes" id="UP001151532"/>
    </source>
</evidence>
<dbReference type="OrthoDB" id="1433261at2759"/>
<keyword evidence="2" id="KW-0696">RNA-directed RNA polymerase</keyword>
<accession>A0A9Q0Q353</accession>
<keyword evidence="2" id="KW-0808">Transferase</keyword>
<gene>
    <name evidence="2" type="ORF">OIU79_012158</name>
</gene>
<dbReference type="GO" id="GO:0031380">
    <property type="term" value="C:nuclear RNA-directed RNA polymerase complex"/>
    <property type="evidence" value="ECO:0007669"/>
    <property type="project" value="TreeGrafter"/>
</dbReference>